<proteinExistence type="predicted"/>
<dbReference type="InterPro" id="IPR043502">
    <property type="entry name" value="DNA/RNA_pol_sf"/>
</dbReference>
<reference evidence="1 2" key="1">
    <citation type="journal article" date="2018" name="PLoS Genet.">
        <title>Population sequencing reveals clonal diversity and ancestral inbreeding in the grapevine cultivar Chardonnay.</title>
        <authorList>
            <person name="Roach M.J."/>
            <person name="Johnson D.L."/>
            <person name="Bohlmann J."/>
            <person name="van Vuuren H.J."/>
            <person name="Jones S.J."/>
            <person name="Pretorius I.S."/>
            <person name="Schmidt S.A."/>
            <person name="Borneman A.R."/>
        </authorList>
    </citation>
    <scope>NUCLEOTIDE SEQUENCE [LARGE SCALE GENOMIC DNA]</scope>
    <source>
        <strain evidence="2">cv. Chardonnay</strain>
        <tissue evidence="1">Leaf</tissue>
    </source>
</reference>
<evidence type="ECO:0000313" key="2">
    <source>
        <dbReference type="Proteomes" id="UP000288805"/>
    </source>
</evidence>
<evidence type="ECO:0000313" key="1">
    <source>
        <dbReference type="EMBL" id="RVW53150.1"/>
    </source>
</evidence>
<dbReference type="PANTHER" id="PTHR24559">
    <property type="entry name" value="TRANSPOSON TY3-I GAG-POL POLYPROTEIN"/>
    <property type="match status" value="1"/>
</dbReference>
<sequence length="128" mass="14412">MDTFRYEGNSSLYFSDSLTSFQLPDPSGRRLDVSPDRQEVIRNEIDKLLEAGFIREVFLSGLVGKRSGSTKKEGKWRVCVDYTNLNNACPKDSFPLPNRSNCGLHFRARDALFLGCLLRISPDSHVPG</sequence>
<gene>
    <name evidence="1" type="ORF">CK203_115776</name>
</gene>
<comment type="caution">
    <text evidence="1">The sequence shown here is derived from an EMBL/GenBank/DDBJ whole genome shotgun (WGS) entry which is preliminary data.</text>
</comment>
<protein>
    <submittedName>
        <fullName evidence="1">Uncharacterized protein</fullName>
    </submittedName>
</protein>
<dbReference type="AlphaFoldDB" id="A0A438EZI1"/>
<accession>A0A438EZI1</accession>
<dbReference type="Gene3D" id="3.10.10.10">
    <property type="entry name" value="HIV Type 1 Reverse Transcriptase, subunit A, domain 1"/>
    <property type="match status" value="1"/>
</dbReference>
<dbReference type="SUPFAM" id="SSF56672">
    <property type="entry name" value="DNA/RNA polymerases"/>
    <property type="match status" value="1"/>
</dbReference>
<dbReference type="PANTHER" id="PTHR24559:SF444">
    <property type="entry name" value="REVERSE TRANSCRIPTASE DOMAIN-CONTAINING PROTEIN"/>
    <property type="match status" value="1"/>
</dbReference>
<name>A0A438EZI1_VITVI</name>
<organism evidence="1 2">
    <name type="scientific">Vitis vinifera</name>
    <name type="common">Grape</name>
    <dbReference type="NCBI Taxonomy" id="29760"/>
    <lineage>
        <taxon>Eukaryota</taxon>
        <taxon>Viridiplantae</taxon>
        <taxon>Streptophyta</taxon>
        <taxon>Embryophyta</taxon>
        <taxon>Tracheophyta</taxon>
        <taxon>Spermatophyta</taxon>
        <taxon>Magnoliopsida</taxon>
        <taxon>eudicotyledons</taxon>
        <taxon>Gunneridae</taxon>
        <taxon>Pentapetalae</taxon>
        <taxon>rosids</taxon>
        <taxon>Vitales</taxon>
        <taxon>Vitaceae</taxon>
        <taxon>Viteae</taxon>
        <taxon>Vitis</taxon>
    </lineage>
</organism>
<dbReference type="Proteomes" id="UP000288805">
    <property type="component" value="Unassembled WGS sequence"/>
</dbReference>
<dbReference type="InterPro" id="IPR053134">
    <property type="entry name" value="RNA-dir_DNA_polymerase"/>
</dbReference>
<dbReference type="EMBL" id="QGNW01001157">
    <property type="protein sequence ID" value="RVW53150.1"/>
    <property type="molecule type" value="Genomic_DNA"/>
</dbReference>